<evidence type="ECO:0000313" key="6">
    <source>
        <dbReference type="EMBL" id="PUU84277.1"/>
    </source>
</evidence>
<dbReference type="GO" id="GO:0005654">
    <property type="term" value="C:nucleoplasm"/>
    <property type="evidence" value="ECO:0007669"/>
    <property type="project" value="TreeGrafter"/>
</dbReference>
<feature type="domain" description="Tetratricopeptide SHNi-TPR" evidence="5">
    <location>
        <begin position="259"/>
        <end position="295"/>
    </location>
</feature>
<evidence type="ECO:0000256" key="4">
    <source>
        <dbReference type="SAM" id="MobiDB-lite"/>
    </source>
</evidence>
<feature type="compositionally biased region" description="Polar residues" evidence="4">
    <location>
        <begin position="214"/>
        <end position="230"/>
    </location>
</feature>
<feature type="compositionally biased region" description="Low complexity" evidence="4">
    <location>
        <begin position="235"/>
        <end position="245"/>
    </location>
</feature>
<feature type="region of interest" description="Disordered" evidence="4">
    <location>
        <begin position="181"/>
        <end position="246"/>
    </location>
</feature>
<keyword evidence="7" id="KW-1185">Reference proteome</keyword>
<dbReference type="STRING" id="42251.A0A2T7A958"/>
<organism evidence="6 7">
    <name type="scientific">Tuber borchii</name>
    <name type="common">White truffle</name>
    <dbReference type="NCBI Taxonomy" id="42251"/>
    <lineage>
        <taxon>Eukaryota</taxon>
        <taxon>Fungi</taxon>
        <taxon>Dikarya</taxon>
        <taxon>Ascomycota</taxon>
        <taxon>Pezizomycotina</taxon>
        <taxon>Pezizomycetes</taxon>
        <taxon>Pezizales</taxon>
        <taxon>Tuberaceae</taxon>
        <taxon>Tuber</taxon>
    </lineage>
</organism>
<proteinExistence type="predicted"/>
<keyword evidence="3" id="KW-0175">Coiled coil</keyword>
<dbReference type="EMBL" id="NESQ01000002">
    <property type="protein sequence ID" value="PUU84277.1"/>
    <property type="molecule type" value="Genomic_DNA"/>
</dbReference>
<keyword evidence="2" id="KW-0802">TPR repeat</keyword>
<feature type="compositionally biased region" description="Acidic residues" evidence="4">
    <location>
        <begin position="132"/>
        <end position="159"/>
    </location>
</feature>
<evidence type="ECO:0000259" key="5">
    <source>
        <dbReference type="Pfam" id="PF10516"/>
    </source>
</evidence>
<feature type="coiled-coil region" evidence="3">
    <location>
        <begin position="340"/>
        <end position="391"/>
    </location>
</feature>
<dbReference type="Pfam" id="PF10516">
    <property type="entry name" value="SHNi-TPR"/>
    <property type="match status" value="1"/>
</dbReference>
<evidence type="ECO:0000256" key="3">
    <source>
        <dbReference type="SAM" id="Coils"/>
    </source>
</evidence>
<accession>A0A2T7A958</accession>
<dbReference type="InterPro" id="IPR051730">
    <property type="entry name" value="NASP-like"/>
</dbReference>
<keyword evidence="1" id="KW-0677">Repeat</keyword>
<dbReference type="AlphaFoldDB" id="A0A2T7A958"/>
<reference evidence="6 7" key="1">
    <citation type="submission" date="2017-04" db="EMBL/GenBank/DDBJ databases">
        <title>Draft genome sequence of Tuber borchii Vittad., a whitish edible truffle.</title>
        <authorList>
            <consortium name="DOE Joint Genome Institute"/>
            <person name="Murat C."/>
            <person name="Kuo A."/>
            <person name="Barry K.W."/>
            <person name="Clum A."/>
            <person name="Dockter R.B."/>
            <person name="Fauchery L."/>
            <person name="Iotti M."/>
            <person name="Kohler A."/>
            <person name="Labutti K."/>
            <person name="Lindquist E.A."/>
            <person name="Lipzen A."/>
            <person name="Ohm R.A."/>
            <person name="Wang M."/>
            <person name="Grigoriev I.V."/>
            <person name="Zambonelli A."/>
            <person name="Martin F.M."/>
        </authorList>
    </citation>
    <scope>NUCLEOTIDE SEQUENCE [LARGE SCALE GENOMIC DNA]</scope>
    <source>
        <strain evidence="6 7">Tbo3840</strain>
    </source>
</reference>
<dbReference type="Proteomes" id="UP000244722">
    <property type="component" value="Unassembled WGS sequence"/>
</dbReference>
<dbReference type="GO" id="GO:0034080">
    <property type="term" value="P:CENP-A containing chromatin assembly"/>
    <property type="evidence" value="ECO:0007669"/>
    <property type="project" value="TreeGrafter"/>
</dbReference>
<dbReference type="GO" id="GO:0042393">
    <property type="term" value="F:histone binding"/>
    <property type="evidence" value="ECO:0007669"/>
    <property type="project" value="TreeGrafter"/>
</dbReference>
<dbReference type="InterPro" id="IPR019544">
    <property type="entry name" value="Tetratricopeptide_SHNi-TPR_dom"/>
</dbReference>
<feature type="compositionally biased region" description="Polar residues" evidence="4">
    <location>
        <begin position="181"/>
        <end position="196"/>
    </location>
</feature>
<feature type="region of interest" description="Disordered" evidence="4">
    <location>
        <begin position="464"/>
        <end position="515"/>
    </location>
</feature>
<dbReference type="Gene3D" id="1.25.40.10">
    <property type="entry name" value="Tetratricopeptide repeat domain"/>
    <property type="match status" value="1"/>
</dbReference>
<dbReference type="GO" id="GO:0006335">
    <property type="term" value="P:DNA replication-dependent chromatin assembly"/>
    <property type="evidence" value="ECO:0007669"/>
    <property type="project" value="TreeGrafter"/>
</dbReference>
<protein>
    <recommendedName>
        <fullName evidence="5">Tetratricopeptide SHNi-TPR domain-containing protein</fullName>
    </recommendedName>
</protein>
<dbReference type="PANTHER" id="PTHR15081:SF1">
    <property type="entry name" value="NUCLEAR AUTOANTIGENIC SPERM PROTEIN"/>
    <property type="match status" value="1"/>
</dbReference>
<feature type="compositionally biased region" description="Basic and acidic residues" evidence="4">
    <location>
        <begin position="77"/>
        <end position="112"/>
    </location>
</feature>
<comment type="caution">
    <text evidence="6">The sequence shown here is derived from an EMBL/GenBank/DDBJ whole genome shotgun (WGS) entry which is preliminary data.</text>
</comment>
<feature type="compositionally biased region" description="Basic and acidic residues" evidence="4">
    <location>
        <begin position="484"/>
        <end position="515"/>
    </location>
</feature>
<sequence>MPTETTTTRLATLKAQAAKSYAQKDYSAASDFYAQACELQSSINGDDNPQNAHLLYLYGRSLFQVALTKSDVLGGKPAEEQDEKEKKGGKGKGKGKDASKVEVEGEGEDGKLKAPAPGVGAKGGFFSFTGDENWDDSEEEGEGADAEEEDGDAEKEGGDDFTLAWEILDFARVLFLKQLGSSAPSDESTSGETTSAKAADVPTTGTDESKPIVQETTADTSDDPITSIPNPDSAPPTTSTTSASAEIKPDIKTLQITLADTYDLLGEVSLESESFPQAAKDLRSSLDLKLGLYPPASTLISEAHFKLSLALEFAAAGEDVTDDHRRKGREEAAVQMELAIASCRARIAKEEAELKELSADGDKDGKARKSLEEAREMVGELEVRLADLRSATPPPTLADVQDDDQLQGILGQILGEDPEEARKRIAEVVGRANDLSGLVRKKPAPAPAEPATAAAGMSTVVVPTNGGKRKLEDVVEEEPVEELEMPKKVKLQDEAKPEAEAEAEEKVDAGAEVKP</sequence>
<evidence type="ECO:0000256" key="2">
    <source>
        <dbReference type="ARBA" id="ARBA00022803"/>
    </source>
</evidence>
<gene>
    <name evidence="6" type="ORF">B9Z19DRAFT_1098250</name>
</gene>
<evidence type="ECO:0000256" key="1">
    <source>
        <dbReference type="ARBA" id="ARBA00022737"/>
    </source>
</evidence>
<dbReference type="InterPro" id="IPR011990">
    <property type="entry name" value="TPR-like_helical_dom_sf"/>
</dbReference>
<feature type="compositionally biased region" description="Acidic residues" evidence="4">
    <location>
        <begin position="474"/>
        <end position="483"/>
    </location>
</feature>
<dbReference type="PANTHER" id="PTHR15081">
    <property type="entry name" value="NUCLEAR AUTOANTIGENIC SPERM PROTEIN NASP -RELATED"/>
    <property type="match status" value="1"/>
</dbReference>
<feature type="region of interest" description="Disordered" evidence="4">
    <location>
        <begin position="74"/>
        <end position="160"/>
    </location>
</feature>
<dbReference type="OrthoDB" id="5587616at2759"/>
<name>A0A2T7A958_TUBBO</name>
<evidence type="ECO:0000313" key="7">
    <source>
        <dbReference type="Proteomes" id="UP000244722"/>
    </source>
</evidence>